<reference evidence="1 2" key="1">
    <citation type="submission" date="2019-05" db="EMBL/GenBank/DDBJ databases">
        <title>Roseovarius bejariae sp. nov., a moderately halophylic bacterium isolated from a saline soil in Rambla Salada (Murcia).</title>
        <authorList>
            <person name="Castro D.J."/>
            <person name="Gomez-Altuve A."/>
            <person name="Reina J.C."/>
            <person name="Rodriguez M."/>
            <person name="Sampedro I."/>
            <person name="Llamas I."/>
            <person name="Martinez-Checa F."/>
        </authorList>
    </citation>
    <scope>NUCLEOTIDE SEQUENCE [LARGE SCALE GENOMIC DNA]</scope>
    <source>
        <strain evidence="1 2">A21</strain>
    </source>
</reference>
<dbReference type="InterPro" id="IPR029063">
    <property type="entry name" value="SAM-dependent_MTases_sf"/>
</dbReference>
<dbReference type="GO" id="GO:0008168">
    <property type="term" value="F:methyltransferase activity"/>
    <property type="evidence" value="ECO:0007669"/>
    <property type="project" value="UniProtKB-KW"/>
</dbReference>
<organism evidence="1 2">
    <name type="scientific">Roseovarius bejariae</name>
    <dbReference type="NCBI Taxonomy" id="2576383"/>
    <lineage>
        <taxon>Bacteria</taxon>
        <taxon>Pseudomonadati</taxon>
        <taxon>Pseudomonadota</taxon>
        <taxon>Alphaproteobacteria</taxon>
        <taxon>Rhodobacterales</taxon>
        <taxon>Roseobacteraceae</taxon>
        <taxon>Roseovarius</taxon>
    </lineage>
</organism>
<sequence length="229" mass="25774">MSFHQHVPGGFLDSEVNLMANRVQARHAMLVDVFRHIIADSTVMLLGAEDGRWCYTFAAAGALQVVGVESSFDLVERFSRLPDVGMRERIEMRYATPVEELYKDAEAGRTYDVVVLFDVLENVSDLYELLHHIAAVSPRLVVIDGLFAVTEEAVLMIERHRGPVHDGVKQQRLIPSRGAITLAAEDTGFAVDWVDWRQIPEDSRLGLSDYYQSGAQRRFSLILTPNEDD</sequence>
<protein>
    <submittedName>
        <fullName evidence="1">Class I SAM-dependent methyltransferase</fullName>
    </submittedName>
</protein>
<accession>A0A844D4B6</accession>
<comment type="caution">
    <text evidence="1">The sequence shown here is derived from an EMBL/GenBank/DDBJ whole genome shotgun (WGS) entry which is preliminary data.</text>
</comment>
<dbReference type="Proteomes" id="UP000564704">
    <property type="component" value="Unassembled WGS sequence"/>
</dbReference>
<dbReference type="RefSeq" id="WP_154153992.1">
    <property type="nucleotide sequence ID" value="NZ_SZWE01000002.1"/>
</dbReference>
<keyword evidence="1" id="KW-0808">Transferase</keyword>
<name>A0A844D4B6_9RHOB</name>
<dbReference type="OrthoDB" id="3783712at2"/>
<dbReference type="SUPFAM" id="SSF53335">
    <property type="entry name" value="S-adenosyl-L-methionine-dependent methyltransferases"/>
    <property type="match status" value="1"/>
</dbReference>
<dbReference type="GO" id="GO:0032259">
    <property type="term" value="P:methylation"/>
    <property type="evidence" value="ECO:0007669"/>
    <property type="project" value="UniProtKB-KW"/>
</dbReference>
<proteinExistence type="predicted"/>
<keyword evidence="2" id="KW-1185">Reference proteome</keyword>
<dbReference type="Pfam" id="PF13489">
    <property type="entry name" value="Methyltransf_23"/>
    <property type="match status" value="1"/>
</dbReference>
<evidence type="ECO:0000313" key="1">
    <source>
        <dbReference type="EMBL" id="MRU16693.1"/>
    </source>
</evidence>
<dbReference type="EMBL" id="SZWE01000002">
    <property type="protein sequence ID" value="MRU16693.1"/>
    <property type="molecule type" value="Genomic_DNA"/>
</dbReference>
<dbReference type="AlphaFoldDB" id="A0A844D4B6"/>
<evidence type="ECO:0000313" key="2">
    <source>
        <dbReference type="Proteomes" id="UP000564704"/>
    </source>
</evidence>
<keyword evidence="1" id="KW-0489">Methyltransferase</keyword>
<gene>
    <name evidence="1" type="ORF">FDP25_14725</name>
</gene>
<dbReference type="Gene3D" id="3.40.50.150">
    <property type="entry name" value="Vaccinia Virus protein VP39"/>
    <property type="match status" value="1"/>
</dbReference>